<evidence type="ECO:0000256" key="21">
    <source>
        <dbReference type="RuleBase" id="RU000488"/>
    </source>
</evidence>
<dbReference type="OrthoDB" id="434783at2759"/>
<evidence type="ECO:0000256" key="20">
    <source>
        <dbReference type="PROSITE-ProRule" id="PRU00282"/>
    </source>
</evidence>
<dbReference type="Proteomes" id="UP000824540">
    <property type="component" value="Unassembled WGS sequence"/>
</dbReference>
<protein>
    <recommendedName>
        <fullName evidence="11">Mitochondrial 2-oxodicarboxylate carrier</fullName>
    </recommendedName>
    <alternativeName>
        <fullName evidence="12">Solute carrier family 25 member 21</fullName>
    </alternativeName>
</protein>
<evidence type="ECO:0000256" key="16">
    <source>
        <dbReference type="ARBA" id="ARBA00048303"/>
    </source>
</evidence>
<evidence type="ECO:0000256" key="12">
    <source>
        <dbReference type="ARBA" id="ARBA00041874"/>
    </source>
</evidence>
<evidence type="ECO:0000256" key="18">
    <source>
        <dbReference type="ARBA" id="ARBA00048920"/>
    </source>
</evidence>
<keyword evidence="8" id="KW-0496">Mitochondrion</keyword>
<dbReference type="AlphaFoldDB" id="A0A8T2NBW7"/>
<dbReference type="Pfam" id="PF00153">
    <property type="entry name" value="Mito_carr"/>
    <property type="match status" value="1"/>
</dbReference>
<evidence type="ECO:0000256" key="17">
    <source>
        <dbReference type="ARBA" id="ARBA00048581"/>
    </source>
</evidence>
<dbReference type="Gene3D" id="1.50.40.10">
    <property type="entry name" value="Mitochondrial carrier domain"/>
    <property type="match status" value="1"/>
</dbReference>
<evidence type="ECO:0000256" key="11">
    <source>
        <dbReference type="ARBA" id="ARBA00039747"/>
    </source>
</evidence>
<evidence type="ECO:0000256" key="3">
    <source>
        <dbReference type="ARBA" id="ARBA00022448"/>
    </source>
</evidence>
<reference evidence="22" key="1">
    <citation type="thesis" date="2021" institute="BYU ScholarsArchive" country="Provo, UT, USA">
        <title>Applications of and Algorithms for Genome Assembly and Genomic Analyses with an Emphasis on Marine Teleosts.</title>
        <authorList>
            <person name="Pickett B.D."/>
        </authorList>
    </citation>
    <scope>NUCLEOTIDE SEQUENCE</scope>
    <source>
        <strain evidence="22">HI-2016</strain>
    </source>
</reference>
<keyword evidence="9 20" id="KW-0472">Membrane</keyword>
<organism evidence="22 23">
    <name type="scientific">Albula glossodonta</name>
    <name type="common">roundjaw bonefish</name>
    <dbReference type="NCBI Taxonomy" id="121402"/>
    <lineage>
        <taxon>Eukaryota</taxon>
        <taxon>Metazoa</taxon>
        <taxon>Chordata</taxon>
        <taxon>Craniata</taxon>
        <taxon>Vertebrata</taxon>
        <taxon>Euteleostomi</taxon>
        <taxon>Actinopterygii</taxon>
        <taxon>Neopterygii</taxon>
        <taxon>Teleostei</taxon>
        <taxon>Albuliformes</taxon>
        <taxon>Albulidae</taxon>
        <taxon>Albula</taxon>
    </lineage>
</organism>
<dbReference type="PANTHER" id="PTHR46356">
    <property type="entry name" value="MITOCHONDRIAL 2-OXODICARBOXYLATE CARRIER"/>
    <property type="match status" value="1"/>
</dbReference>
<evidence type="ECO:0000256" key="10">
    <source>
        <dbReference type="ARBA" id="ARBA00036018"/>
    </source>
</evidence>
<accession>A0A8T2NBW7</accession>
<evidence type="ECO:0000313" key="23">
    <source>
        <dbReference type="Proteomes" id="UP000824540"/>
    </source>
</evidence>
<keyword evidence="7" id="KW-1133">Transmembrane helix</keyword>
<name>A0A8T2NBW7_9TELE</name>
<dbReference type="InterPro" id="IPR023395">
    <property type="entry name" value="MCP_dom_sf"/>
</dbReference>
<comment type="catalytic activity">
    <reaction evidence="17">
        <text>2-oxoheptanedioate(in) + 2-oxoglutarate(out) = 2-oxoheptanedioate(out) + 2-oxoglutarate(in)</text>
        <dbReference type="Rhea" id="RHEA:71755"/>
        <dbReference type="ChEBI" id="CHEBI:16810"/>
        <dbReference type="ChEBI" id="CHEBI:72701"/>
    </reaction>
</comment>
<dbReference type="EMBL" id="JAFBMS010000102">
    <property type="protein sequence ID" value="KAG9336810.1"/>
    <property type="molecule type" value="Genomic_DNA"/>
</dbReference>
<comment type="function">
    <text evidence="13">Transports dicarboxylates across the inner membranes of mitochondria by a counter-exchange mechanism. Can transport 2-oxoadipate (2-oxohexanedioate), 2-oxoglutarate, adipate (hexanedioate), glutarate, and to a lesser extent, pimelate (heptanedioate), 2-oxopimelate (2-oxoheptanedioate), 2-aminoadipate (2-aminohexanedioate), oxaloacetate, and citrate. Plays a central role in catabolism of lysine, hydroxylysine, and tryptophan, by transporting common metabolite intermediates (such as 2-oxoadipate) into the mitochondria, where it is converted into acetyl-CoA and can enter the citric acid (TCA) cycle.</text>
</comment>
<comment type="catalytic activity">
    <reaction evidence="16">
        <text>L-2-aminoadipate(in) + 2-oxoglutarate(out) = L-2-aminoadipate(out) + 2-oxoglutarate(in)</text>
        <dbReference type="Rhea" id="RHEA:71747"/>
        <dbReference type="ChEBI" id="CHEBI:16810"/>
        <dbReference type="ChEBI" id="CHEBI:58672"/>
    </reaction>
</comment>
<evidence type="ECO:0000256" key="19">
    <source>
        <dbReference type="ARBA" id="ARBA00048998"/>
    </source>
</evidence>
<comment type="catalytic activity">
    <reaction evidence="14">
        <text>heptanedioate(in) + 2-oxoglutarate(out) = heptanedioate(out) + 2-oxoglutarate(in)</text>
        <dbReference type="Rhea" id="RHEA:71759"/>
        <dbReference type="ChEBI" id="CHEBI:16810"/>
        <dbReference type="ChEBI" id="CHEBI:36165"/>
    </reaction>
</comment>
<evidence type="ECO:0000256" key="13">
    <source>
        <dbReference type="ARBA" id="ARBA00046087"/>
    </source>
</evidence>
<evidence type="ECO:0000256" key="15">
    <source>
        <dbReference type="ARBA" id="ARBA00048003"/>
    </source>
</evidence>
<evidence type="ECO:0000256" key="7">
    <source>
        <dbReference type="ARBA" id="ARBA00022989"/>
    </source>
</evidence>
<comment type="catalytic activity">
    <reaction evidence="18">
        <text>glutarate(in) + 2-oxoglutarate(out) = glutarate(out) + 2-oxoglutarate(in)</text>
        <dbReference type="Rhea" id="RHEA:71751"/>
        <dbReference type="ChEBI" id="CHEBI:16810"/>
        <dbReference type="ChEBI" id="CHEBI:30921"/>
    </reaction>
</comment>
<dbReference type="PROSITE" id="PS50920">
    <property type="entry name" value="SOLCAR"/>
    <property type="match status" value="1"/>
</dbReference>
<keyword evidence="23" id="KW-1185">Reference proteome</keyword>
<gene>
    <name evidence="22" type="ORF">JZ751_003158</name>
</gene>
<comment type="catalytic activity">
    <reaction evidence="10">
        <text>2-oxoadipate(in) + 2-oxoglutarate(out) = 2-oxoadipate(out) + 2-oxoglutarate(in)</text>
        <dbReference type="Rhea" id="RHEA:71739"/>
        <dbReference type="ChEBI" id="CHEBI:16810"/>
        <dbReference type="ChEBI" id="CHEBI:57499"/>
    </reaction>
</comment>
<comment type="caution">
    <text evidence="22">The sequence shown here is derived from an EMBL/GenBank/DDBJ whole genome shotgun (WGS) entry which is preliminary data.</text>
</comment>
<evidence type="ECO:0000256" key="6">
    <source>
        <dbReference type="ARBA" id="ARBA00022792"/>
    </source>
</evidence>
<comment type="similarity">
    <text evidence="2 21">Belongs to the mitochondrial carrier (TC 2.A.29) family.</text>
</comment>
<dbReference type="InterPro" id="IPR051752">
    <property type="entry name" value="Mito_2-oxodicarb_carrier"/>
</dbReference>
<evidence type="ECO:0000256" key="8">
    <source>
        <dbReference type="ARBA" id="ARBA00023128"/>
    </source>
</evidence>
<dbReference type="GO" id="GO:0005743">
    <property type="term" value="C:mitochondrial inner membrane"/>
    <property type="evidence" value="ECO:0007669"/>
    <property type="project" value="UniProtKB-SubCell"/>
</dbReference>
<comment type="catalytic activity">
    <reaction evidence="19">
        <text>hexanedioate(in) + 2-oxoglutarate(out) = hexanedioate(out) + 2-oxoglutarate(in)</text>
        <dbReference type="Rhea" id="RHEA:71743"/>
        <dbReference type="ChEBI" id="CHEBI:16810"/>
        <dbReference type="ChEBI" id="CHEBI:17128"/>
    </reaction>
</comment>
<evidence type="ECO:0000313" key="22">
    <source>
        <dbReference type="EMBL" id="KAG9336810.1"/>
    </source>
</evidence>
<evidence type="ECO:0000256" key="14">
    <source>
        <dbReference type="ARBA" id="ARBA00047537"/>
    </source>
</evidence>
<keyword evidence="6" id="KW-0999">Mitochondrion inner membrane</keyword>
<evidence type="ECO:0000256" key="2">
    <source>
        <dbReference type="ARBA" id="ARBA00006375"/>
    </source>
</evidence>
<keyword evidence="5" id="KW-0677">Repeat</keyword>
<evidence type="ECO:0000256" key="1">
    <source>
        <dbReference type="ARBA" id="ARBA00004448"/>
    </source>
</evidence>
<evidence type="ECO:0000256" key="5">
    <source>
        <dbReference type="ARBA" id="ARBA00022737"/>
    </source>
</evidence>
<evidence type="ECO:0000256" key="4">
    <source>
        <dbReference type="ARBA" id="ARBA00022692"/>
    </source>
</evidence>
<comment type="catalytic activity">
    <reaction evidence="15">
        <text>citrate(in) + 2-oxoglutarate(out) = citrate(out) + 2-oxoglutarate(in)</text>
        <dbReference type="Rhea" id="RHEA:71763"/>
        <dbReference type="ChEBI" id="CHEBI:16810"/>
        <dbReference type="ChEBI" id="CHEBI:16947"/>
    </reaction>
</comment>
<feature type="repeat" description="Solcar" evidence="20">
    <location>
        <begin position="22"/>
        <end position="111"/>
    </location>
</feature>
<sequence length="151" mass="17111">MIYFGFYFNVKDAIPASQDPTLEFLRKFAIGLTSGTISSCVNIPFDVAKSRIQGPQPVPGQIKYRSCFQTMKLVYREEGYLALYKGLIPKIMRLGPGGAVMLLVYEYVSGWLQRNWTPQHPPYAFETNQPPEDLLGTVIQFAVLSRLRILT</sequence>
<proteinExistence type="inferred from homology"/>
<dbReference type="InterPro" id="IPR018108">
    <property type="entry name" value="MCP_transmembrane"/>
</dbReference>
<evidence type="ECO:0000256" key="9">
    <source>
        <dbReference type="ARBA" id="ARBA00023136"/>
    </source>
</evidence>
<dbReference type="PANTHER" id="PTHR46356:SF1">
    <property type="entry name" value="MITOCHONDRIAL 2-OXODICARBOXYLATE CARRIER"/>
    <property type="match status" value="1"/>
</dbReference>
<keyword evidence="3 21" id="KW-0813">Transport</keyword>
<comment type="subcellular location">
    <subcellularLocation>
        <location evidence="1">Mitochondrion inner membrane</location>
        <topology evidence="1">Multi-pass membrane protein</topology>
    </subcellularLocation>
</comment>
<dbReference type="SUPFAM" id="SSF103506">
    <property type="entry name" value="Mitochondrial carrier"/>
    <property type="match status" value="1"/>
</dbReference>
<keyword evidence="4 20" id="KW-0812">Transmembrane</keyword>